<feature type="transmembrane region" description="Helical" evidence="1">
    <location>
        <begin position="75"/>
        <end position="92"/>
    </location>
</feature>
<dbReference type="Proteomes" id="UP000243904">
    <property type="component" value="Chromosome I"/>
</dbReference>
<organism evidence="2 3">
    <name type="scientific">Bradyrhizobium canariense</name>
    <dbReference type="NCBI Taxonomy" id="255045"/>
    <lineage>
        <taxon>Bacteria</taxon>
        <taxon>Pseudomonadati</taxon>
        <taxon>Pseudomonadota</taxon>
        <taxon>Alphaproteobacteria</taxon>
        <taxon>Hyphomicrobiales</taxon>
        <taxon>Nitrobacteraceae</taxon>
        <taxon>Bradyrhizobium</taxon>
    </lineage>
</organism>
<sequence>MRLAGIFILAFVISAISGVAAHAAVSLLPDWDDAAGRGLGEAFRLLLTAIYVILGMILYGLAVWRRNRERRLKRVLYILLLVPFLVVVLGLIDNGVHRIDWLRESVGMVQMFVPLWSVALAQWLILHIYLSRQTRLAKAAST</sequence>
<keyword evidence="1" id="KW-0812">Transmembrane</keyword>
<dbReference type="EMBL" id="LT629750">
    <property type="protein sequence ID" value="SDS15213.1"/>
    <property type="molecule type" value="Genomic_DNA"/>
</dbReference>
<keyword evidence="1" id="KW-0472">Membrane</keyword>
<proteinExistence type="predicted"/>
<keyword evidence="3" id="KW-1185">Reference proteome</keyword>
<evidence type="ECO:0000313" key="3">
    <source>
        <dbReference type="Proteomes" id="UP000243904"/>
    </source>
</evidence>
<dbReference type="RefSeq" id="WP_167558631.1">
    <property type="nucleotide sequence ID" value="NZ_LT629750.1"/>
</dbReference>
<evidence type="ECO:0000313" key="2">
    <source>
        <dbReference type="EMBL" id="SDS15213.1"/>
    </source>
</evidence>
<feature type="transmembrane region" description="Helical" evidence="1">
    <location>
        <begin position="112"/>
        <end position="130"/>
    </location>
</feature>
<reference evidence="3" key="1">
    <citation type="submission" date="2016-10" db="EMBL/GenBank/DDBJ databases">
        <authorList>
            <person name="Varghese N."/>
            <person name="Submissions S."/>
        </authorList>
    </citation>
    <scope>NUCLEOTIDE SEQUENCE [LARGE SCALE GENOMIC DNA]</scope>
    <source>
        <strain evidence="3">GAS369</strain>
    </source>
</reference>
<evidence type="ECO:0000256" key="1">
    <source>
        <dbReference type="SAM" id="Phobius"/>
    </source>
</evidence>
<protein>
    <submittedName>
        <fullName evidence="2">Uncharacterized protein</fullName>
    </submittedName>
</protein>
<keyword evidence="1" id="KW-1133">Transmembrane helix</keyword>
<feature type="transmembrane region" description="Helical" evidence="1">
    <location>
        <begin position="45"/>
        <end position="63"/>
    </location>
</feature>
<accession>A0A1H1PVR9</accession>
<gene>
    <name evidence="2" type="ORF">SAMN05444158_1168</name>
</gene>
<name>A0A1H1PVR9_9BRAD</name>
<dbReference type="AlphaFoldDB" id="A0A1H1PVR9"/>